<dbReference type="Pfam" id="PF00067">
    <property type="entry name" value="p450"/>
    <property type="match status" value="1"/>
</dbReference>
<proteinExistence type="inferred from homology"/>
<keyword evidence="4" id="KW-0349">Heme</keyword>
<name>A0AAD6YW70_9AGAR</name>
<dbReference type="SUPFAM" id="SSF48264">
    <property type="entry name" value="Cytochrome P450"/>
    <property type="match status" value="1"/>
</dbReference>
<evidence type="ECO:0000256" key="1">
    <source>
        <dbReference type="ARBA" id="ARBA00001971"/>
    </source>
</evidence>
<accession>A0AAD6YW70</accession>
<dbReference type="InterPro" id="IPR036396">
    <property type="entry name" value="Cyt_P450_sf"/>
</dbReference>
<keyword evidence="11" id="KW-0472">Membrane</keyword>
<feature type="non-terminal residue" evidence="13">
    <location>
        <position position="75"/>
    </location>
</feature>
<keyword evidence="6" id="KW-0479">Metal-binding</keyword>
<comment type="cofactor">
    <cofactor evidence="1">
        <name>heme</name>
        <dbReference type="ChEBI" id="CHEBI:30413"/>
    </cofactor>
</comment>
<evidence type="ECO:0000256" key="12">
    <source>
        <dbReference type="SAM" id="MobiDB-lite"/>
    </source>
</evidence>
<reference evidence="13" key="1">
    <citation type="submission" date="2023-03" db="EMBL/GenBank/DDBJ databases">
        <title>Massive genome expansion in bonnet fungi (Mycena s.s.) driven by repeated elements and novel gene families across ecological guilds.</title>
        <authorList>
            <consortium name="Lawrence Berkeley National Laboratory"/>
            <person name="Harder C.B."/>
            <person name="Miyauchi S."/>
            <person name="Viragh M."/>
            <person name="Kuo A."/>
            <person name="Thoen E."/>
            <person name="Andreopoulos B."/>
            <person name="Lu D."/>
            <person name="Skrede I."/>
            <person name="Drula E."/>
            <person name="Henrissat B."/>
            <person name="Morin E."/>
            <person name="Kohler A."/>
            <person name="Barry K."/>
            <person name="LaButti K."/>
            <person name="Morin E."/>
            <person name="Salamov A."/>
            <person name="Lipzen A."/>
            <person name="Mereny Z."/>
            <person name="Hegedus B."/>
            <person name="Baldrian P."/>
            <person name="Stursova M."/>
            <person name="Weitz H."/>
            <person name="Taylor A."/>
            <person name="Grigoriev I.V."/>
            <person name="Nagy L.G."/>
            <person name="Martin F."/>
            <person name="Kauserud H."/>
        </authorList>
    </citation>
    <scope>NUCLEOTIDE SEQUENCE</scope>
    <source>
        <strain evidence="13">CBHHK002</strain>
    </source>
</reference>
<evidence type="ECO:0000256" key="11">
    <source>
        <dbReference type="ARBA" id="ARBA00023136"/>
    </source>
</evidence>
<dbReference type="GO" id="GO:0005506">
    <property type="term" value="F:iron ion binding"/>
    <property type="evidence" value="ECO:0007669"/>
    <property type="project" value="InterPro"/>
</dbReference>
<organism evidence="13 14">
    <name type="scientific">Mycena albidolilacea</name>
    <dbReference type="NCBI Taxonomy" id="1033008"/>
    <lineage>
        <taxon>Eukaryota</taxon>
        <taxon>Fungi</taxon>
        <taxon>Dikarya</taxon>
        <taxon>Basidiomycota</taxon>
        <taxon>Agaricomycotina</taxon>
        <taxon>Agaricomycetes</taxon>
        <taxon>Agaricomycetidae</taxon>
        <taxon>Agaricales</taxon>
        <taxon>Marasmiineae</taxon>
        <taxon>Mycenaceae</taxon>
        <taxon>Mycena</taxon>
    </lineage>
</organism>
<gene>
    <name evidence="13" type="ORF">DFH08DRAFT_625362</name>
</gene>
<dbReference type="EMBL" id="JARIHO010000171">
    <property type="protein sequence ID" value="KAJ7300399.1"/>
    <property type="molecule type" value="Genomic_DNA"/>
</dbReference>
<evidence type="ECO:0000256" key="5">
    <source>
        <dbReference type="ARBA" id="ARBA00022692"/>
    </source>
</evidence>
<evidence type="ECO:0000256" key="4">
    <source>
        <dbReference type="ARBA" id="ARBA00022617"/>
    </source>
</evidence>
<comment type="similarity">
    <text evidence="3">Belongs to the cytochrome P450 family.</text>
</comment>
<dbReference type="GO" id="GO:0016020">
    <property type="term" value="C:membrane"/>
    <property type="evidence" value="ECO:0007669"/>
    <property type="project" value="UniProtKB-SubCell"/>
</dbReference>
<keyword evidence="9" id="KW-0408">Iron</keyword>
<evidence type="ECO:0008006" key="15">
    <source>
        <dbReference type="Google" id="ProtNLM"/>
    </source>
</evidence>
<keyword evidence="14" id="KW-1185">Reference proteome</keyword>
<comment type="caution">
    <text evidence="13">The sequence shown here is derived from an EMBL/GenBank/DDBJ whole genome shotgun (WGS) entry which is preliminary data.</text>
</comment>
<evidence type="ECO:0000256" key="6">
    <source>
        <dbReference type="ARBA" id="ARBA00022723"/>
    </source>
</evidence>
<dbReference type="AlphaFoldDB" id="A0AAD6YW70"/>
<evidence type="ECO:0000256" key="8">
    <source>
        <dbReference type="ARBA" id="ARBA00023002"/>
    </source>
</evidence>
<evidence type="ECO:0000256" key="9">
    <source>
        <dbReference type="ARBA" id="ARBA00023004"/>
    </source>
</evidence>
<dbReference type="GO" id="GO:0016705">
    <property type="term" value="F:oxidoreductase activity, acting on paired donors, with incorporation or reduction of molecular oxygen"/>
    <property type="evidence" value="ECO:0007669"/>
    <property type="project" value="InterPro"/>
</dbReference>
<keyword evidence="5" id="KW-0812">Transmembrane</keyword>
<evidence type="ECO:0000256" key="10">
    <source>
        <dbReference type="ARBA" id="ARBA00023033"/>
    </source>
</evidence>
<dbReference type="PANTHER" id="PTHR46300:SF2">
    <property type="entry name" value="CYTOCHROME P450 MONOOXYGENASE ALNH-RELATED"/>
    <property type="match status" value="1"/>
</dbReference>
<feature type="region of interest" description="Disordered" evidence="12">
    <location>
        <begin position="1"/>
        <end position="21"/>
    </location>
</feature>
<evidence type="ECO:0000313" key="14">
    <source>
        <dbReference type="Proteomes" id="UP001218218"/>
    </source>
</evidence>
<keyword evidence="7" id="KW-1133">Transmembrane helix</keyword>
<keyword evidence="8" id="KW-0560">Oxidoreductase</keyword>
<dbReference type="PANTHER" id="PTHR46300">
    <property type="entry name" value="P450, PUTATIVE (EUROFUNG)-RELATED-RELATED"/>
    <property type="match status" value="1"/>
</dbReference>
<dbReference type="InterPro" id="IPR050364">
    <property type="entry name" value="Cytochrome_P450_fung"/>
</dbReference>
<feature type="non-terminal residue" evidence="13">
    <location>
        <position position="1"/>
    </location>
</feature>
<evidence type="ECO:0000256" key="2">
    <source>
        <dbReference type="ARBA" id="ARBA00004167"/>
    </source>
</evidence>
<sequence length="75" mass="8379">EFPNSHTFDPERFLKSPNGNPDSLTEGHYGFGARKCPGQYLAAKTIWIAIVRVLWAFNIEPCRDASGNVMDPDPD</sequence>
<dbReference type="Proteomes" id="UP001218218">
    <property type="component" value="Unassembled WGS sequence"/>
</dbReference>
<dbReference type="InterPro" id="IPR001128">
    <property type="entry name" value="Cyt_P450"/>
</dbReference>
<dbReference type="GO" id="GO:0004497">
    <property type="term" value="F:monooxygenase activity"/>
    <property type="evidence" value="ECO:0007669"/>
    <property type="project" value="UniProtKB-KW"/>
</dbReference>
<comment type="subcellular location">
    <subcellularLocation>
        <location evidence="2">Membrane</location>
        <topology evidence="2">Single-pass membrane protein</topology>
    </subcellularLocation>
</comment>
<protein>
    <recommendedName>
        <fullName evidence="15">Cytochrome P450</fullName>
    </recommendedName>
</protein>
<evidence type="ECO:0000256" key="7">
    <source>
        <dbReference type="ARBA" id="ARBA00022989"/>
    </source>
</evidence>
<evidence type="ECO:0000256" key="3">
    <source>
        <dbReference type="ARBA" id="ARBA00010617"/>
    </source>
</evidence>
<dbReference type="Gene3D" id="1.10.630.10">
    <property type="entry name" value="Cytochrome P450"/>
    <property type="match status" value="1"/>
</dbReference>
<keyword evidence="10" id="KW-0503">Monooxygenase</keyword>
<evidence type="ECO:0000313" key="13">
    <source>
        <dbReference type="EMBL" id="KAJ7300399.1"/>
    </source>
</evidence>
<dbReference type="GO" id="GO:0020037">
    <property type="term" value="F:heme binding"/>
    <property type="evidence" value="ECO:0007669"/>
    <property type="project" value="InterPro"/>
</dbReference>